<dbReference type="OrthoDB" id="6429244at2759"/>
<evidence type="ECO:0000313" key="2">
    <source>
        <dbReference type="Proteomes" id="UP000886998"/>
    </source>
</evidence>
<keyword evidence="2" id="KW-1185">Reference proteome</keyword>
<organism evidence="1 2">
    <name type="scientific">Trichonephila inaurata madagascariensis</name>
    <dbReference type="NCBI Taxonomy" id="2747483"/>
    <lineage>
        <taxon>Eukaryota</taxon>
        <taxon>Metazoa</taxon>
        <taxon>Ecdysozoa</taxon>
        <taxon>Arthropoda</taxon>
        <taxon>Chelicerata</taxon>
        <taxon>Arachnida</taxon>
        <taxon>Araneae</taxon>
        <taxon>Araneomorphae</taxon>
        <taxon>Entelegynae</taxon>
        <taxon>Araneoidea</taxon>
        <taxon>Nephilidae</taxon>
        <taxon>Trichonephila</taxon>
        <taxon>Trichonephila inaurata</taxon>
    </lineage>
</organism>
<dbReference type="Proteomes" id="UP000886998">
    <property type="component" value="Unassembled WGS sequence"/>
</dbReference>
<name>A0A8X6XZS1_9ARAC</name>
<evidence type="ECO:0000313" key="1">
    <source>
        <dbReference type="EMBL" id="GFY62349.1"/>
    </source>
</evidence>
<gene>
    <name evidence="1" type="ORF">TNIN_211551</name>
</gene>
<dbReference type="EMBL" id="BMAV01014168">
    <property type="protein sequence ID" value="GFY62349.1"/>
    <property type="molecule type" value="Genomic_DNA"/>
</dbReference>
<proteinExistence type="predicted"/>
<reference evidence="1" key="1">
    <citation type="submission" date="2020-08" db="EMBL/GenBank/DDBJ databases">
        <title>Multicomponent nature underlies the extraordinary mechanical properties of spider dragline silk.</title>
        <authorList>
            <person name="Kono N."/>
            <person name="Nakamura H."/>
            <person name="Mori M."/>
            <person name="Yoshida Y."/>
            <person name="Ohtoshi R."/>
            <person name="Malay A.D."/>
            <person name="Moran D.A.P."/>
            <person name="Tomita M."/>
            <person name="Numata K."/>
            <person name="Arakawa K."/>
        </authorList>
    </citation>
    <scope>NUCLEOTIDE SEQUENCE</scope>
</reference>
<sequence length="114" mass="13118">MTWEMLLCAIHDNLSISCSINCHIFVAFVLGLNKNLREAAYIAYNAWKWFPCSLKTTSRESNSSSPNSFSVLPCIRRMLLLNYFAADTSRLLEIQVPVLLRFFETLLWPLSKLV</sequence>
<dbReference type="AlphaFoldDB" id="A0A8X6XZS1"/>
<accession>A0A8X6XZS1</accession>
<protein>
    <submittedName>
        <fullName evidence="1">Uncharacterized protein</fullName>
    </submittedName>
</protein>
<comment type="caution">
    <text evidence="1">The sequence shown here is derived from an EMBL/GenBank/DDBJ whole genome shotgun (WGS) entry which is preliminary data.</text>
</comment>